<keyword evidence="1" id="KW-0862">Zinc</keyword>
<dbReference type="CDD" id="cd19757">
    <property type="entry name" value="Bbox1"/>
    <property type="match status" value="1"/>
</dbReference>
<dbReference type="PROSITE" id="PS50119">
    <property type="entry name" value="ZF_BBOX"/>
    <property type="match status" value="1"/>
</dbReference>
<dbReference type="Gene3D" id="2.120.10.30">
    <property type="entry name" value="TolB, C-terminal domain"/>
    <property type="match status" value="1"/>
</dbReference>
<dbReference type="SUPFAM" id="SSF57845">
    <property type="entry name" value="B-box zinc-binding domain"/>
    <property type="match status" value="1"/>
</dbReference>
<keyword evidence="1" id="KW-0479">Metal-binding</keyword>
<dbReference type="InterPro" id="IPR047153">
    <property type="entry name" value="TRIM45/56/19-like"/>
</dbReference>
<dbReference type="InterPro" id="IPR011042">
    <property type="entry name" value="6-blade_b-propeller_TolB-like"/>
</dbReference>
<dbReference type="SUPFAM" id="SSF101898">
    <property type="entry name" value="NHL repeat"/>
    <property type="match status" value="1"/>
</dbReference>
<dbReference type="GO" id="GO:0008270">
    <property type="term" value="F:zinc ion binding"/>
    <property type="evidence" value="ECO:0007669"/>
    <property type="project" value="UniProtKB-KW"/>
</dbReference>
<organism evidence="3 4">
    <name type="scientific">Mytilus galloprovincialis</name>
    <name type="common">Mediterranean mussel</name>
    <dbReference type="NCBI Taxonomy" id="29158"/>
    <lineage>
        <taxon>Eukaryota</taxon>
        <taxon>Metazoa</taxon>
        <taxon>Spiralia</taxon>
        <taxon>Lophotrochozoa</taxon>
        <taxon>Mollusca</taxon>
        <taxon>Bivalvia</taxon>
        <taxon>Autobranchia</taxon>
        <taxon>Pteriomorphia</taxon>
        <taxon>Mytilida</taxon>
        <taxon>Mytiloidea</taxon>
        <taxon>Mytilidae</taxon>
        <taxon>Mytilinae</taxon>
        <taxon>Mytilus</taxon>
    </lineage>
</organism>
<accession>A0A8B6BZQ0</accession>
<evidence type="ECO:0000256" key="1">
    <source>
        <dbReference type="PROSITE-ProRule" id="PRU00024"/>
    </source>
</evidence>
<dbReference type="Proteomes" id="UP000596742">
    <property type="component" value="Unassembled WGS sequence"/>
</dbReference>
<dbReference type="Gene3D" id="3.30.160.60">
    <property type="entry name" value="Classic Zinc Finger"/>
    <property type="match status" value="1"/>
</dbReference>
<dbReference type="InterPro" id="IPR000315">
    <property type="entry name" value="Znf_B-box"/>
</dbReference>
<dbReference type="EMBL" id="UYJE01000869">
    <property type="protein sequence ID" value="VDH97213.1"/>
    <property type="molecule type" value="Genomic_DNA"/>
</dbReference>
<evidence type="ECO:0000313" key="3">
    <source>
        <dbReference type="EMBL" id="VDH97213.1"/>
    </source>
</evidence>
<proteinExistence type="predicted"/>
<protein>
    <recommendedName>
        <fullName evidence="2">B box-type domain-containing protein</fullName>
    </recommendedName>
</protein>
<dbReference type="OrthoDB" id="6089485at2759"/>
<sequence length="562" mass="63153">MASSSTVLCGVCDSQHTKTNADYWCPDCDEGLCSQCLKHHNASKATRNHDVISVDNYKQLPPLIADISPYCSQHDRKFKNYCPQHESLCCPLCIPSNHANCVGILSLENVIQTAKISVLMESLDRNLKDIKMNAERVVKDRKQNFDEIQKQKQKFHDEIKTVRYKINEHLDNLEQHILQDLYAAEEKVKSQIEDLLVKLAEHSGNLDLLQTNMSALKEYASDLQTFLGSKMIETEIKKHEIFMQSLFEDGSLQKIDLNCKIEDKISDLLSTVTSFGSLSVESSSPLVVLQTEKGKQAQIGTLYRAPPTPINDITMMFKRKLELNNIIGCSISSNGDIVLLDNSKKCLLFLKADGTLKSKIPITLSSNQNPLDVTFIDDKTVAVSLSYSNQIQIINIVTKTIESMIKTNSFCCSICYRECHLYCTTWTDIQKFNVLDNCSSTLVIDNNLVTWSFVTTSKDKIFYTNNSRHTVTCCSLTGEKMWEYKDQLVSYPRGISVDKDSNVYIASPGNNSIIVLSPDGKQARKLLGKDDGIDNPFGLAFNVTKDKLLVANNNGPILYELC</sequence>
<dbReference type="PANTHER" id="PTHR25462:SF296">
    <property type="entry name" value="MEIOTIC P26, ISOFORM F"/>
    <property type="match status" value="1"/>
</dbReference>
<dbReference type="PANTHER" id="PTHR25462">
    <property type="entry name" value="BONUS, ISOFORM C-RELATED"/>
    <property type="match status" value="1"/>
</dbReference>
<evidence type="ECO:0000313" key="4">
    <source>
        <dbReference type="Proteomes" id="UP000596742"/>
    </source>
</evidence>
<reference evidence="3" key="1">
    <citation type="submission" date="2018-11" db="EMBL/GenBank/DDBJ databases">
        <authorList>
            <person name="Alioto T."/>
            <person name="Alioto T."/>
        </authorList>
    </citation>
    <scope>NUCLEOTIDE SEQUENCE</scope>
</reference>
<evidence type="ECO:0000259" key="2">
    <source>
        <dbReference type="PROSITE" id="PS50119"/>
    </source>
</evidence>
<gene>
    <name evidence="3" type="ORF">MGAL_10B047221</name>
</gene>
<name>A0A8B6BZQ0_MYTGA</name>
<dbReference type="AlphaFoldDB" id="A0A8B6BZQ0"/>
<feature type="domain" description="B box-type" evidence="2">
    <location>
        <begin position="4"/>
        <end position="54"/>
    </location>
</feature>
<comment type="caution">
    <text evidence="3">The sequence shown here is derived from an EMBL/GenBank/DDBJ whole genome shotgun (WGS) entry which is preliminary data.</text>
</comment>
<keyword evidence="4" id="KW-1185">Reference proteome</keyword>
<keyword evidence="1" id="KW-0863">Zinc-finger</keyword>